<dbReference type="AlphaFoldDB" id="A0AB39HMJ3"/>
<dbReference type="RefSeq" id="WP_368654081.1">
    <property type="nucleotide sequence ID" value="NZ_CP162599.1"/>
</dbReference>
<evidence type="ECO:0008006" key="3">
    <source>
        <dbReference type="Google" id="ProtNLM"/>
    </source>
</evidence>
<gene>
    <name evidence="2" type="ORF">AB4Y30_03305</name>
</gene>
<feature type="transmembrane region" description="Helical" evidence="1">
    <location>
        <begin position="331"/>
        <end position="349"/>
    </location>
</feature>
<feature type="transmembrane region" description="Helical" evidence="1">
    <location>
        <begin position="409"/>
        <end position="429"/>
    </location>
</feature>
<feature type="transmembrane region" description="Helical" evidence="1">
    <location>
        <begin position="6"/>
        <end position="23"/>
    </location>
</feature>
<feature type="transmembrane region" description="Helical" evidence="1">
    <location>
        <begin position="204"/>
        <end position="229"/>
    </location>
</feature>
<feature type="transmembrane region" description="Helical" evidence="1">
    <location>
        <begin position="262"/>
        <end position="281"/>
    </location>
</feature>
<feature type="transmembrane region" description="Helical" evidence="1">
    <location>
        <begin position="128"/>
        <end position="155"/>
    </location>
</feature>
<name>A0AB39HMJ3_9BACI</name>
<keyword evidence="1" id="KW-1133">Transmembrane helix</keyword>
<feature type="transmembrane region" description="Helical" evidence="1">
    <location>
        <begin position="449"/>
        <end position="467"/>
    </location>
</feature>
<keyword evidence="1" id="KW-0472">Membrane</keyword>
<feature type="transmembrane region" description="Helical" evidence="1">
    <location>
        <begin position="30"/>
        <end position="50"/>
    </location>
</feature>
<accession>A0AB39HMJ3</accession>
<organism evidence="2">
    <name type="scientific">Ornithinibacillus sp. 4-3</name>
    <dbReference type="NCBI Taxonomy" id="3231488"/>
    <lineage>
        <taxon>Bacteria</taxon>
        <taxon>Bacillati</taxon>
        <taxon>Bacillota</taxon>
        <taxon>Bacilli</taxon>
        <taxon>Bacillales</taxon>
        <taxon>Bacillaceae</taxon>
        <taxon>Ornithinibacillus</taxon>
    </lineage>
</organism>
<evidence type="ECO:0000313" key="2">
    <source>
        <dbReference type="EMBL" id="XDK33399.1"/>
    </source>
</evidence>
<dbReference type="EMBL" id="CP162599">
    <property type="protein sequence ID" value="XDK33399.1"/>
    <property type="molecule type" value="Genomic_DNA"/>
</dbReference>
<feature type="transmembrane region" description="Helical" evidence="1">
    <location>
        <begin position="91"/>
        <end position="108"/>
    </location>
</feature>
<protein>
    <recommendedName>
        <fullName evidence="3">Permease</fullName>
    </recommendedName>
</protein>
<feature type="transmembrane region" description="Helical" evidence="1">
    <location>
        <begin position="369"/>
        <end position="402"/>
    </location>
</feature>
<evidence type="ECO:0000256" key="1">
    <source>
        <dbReference type="SAM" id="Phobius"/>
    </source>
</evidence>
<feature type="transmembrane region" description="Helical" evidence="1">
    <location>
        <begin position="287"/>
        <end position="305"/>
    </location>
</feature>
<reference evidence="2" key="1">
    <citation type="submission" date="2024-07" db="EMBL/GenBank/DDBJ databases">
        <title>Halotolerant mesophilic bacterium Ornithinibacillus sp. 4-3, sp. nov., isolated from soil.</title>
        <authorList>
            <person name="Sidarenka A.V."/>
            <person name="Guliayeva D.E."/>
            <person name="Leanovich S.I."/>
            <person name="Hileuskaya K.S."/>
            <person name="Akhremchuk A.E."/>
            <person name="Sikolenko M.A."/>
            <person name="Valentovich L.N."/>
        </authorList>
    </citation>
    <scope>NUCLEOTIDE SEQUENCE</scope>
    <source>
        <strain evidence="2">4-3</strain>
    </source>
</reference>
<keyword evidence="1" id="KW-0812">Transmembrane</keyword>
<sequence>MFKQIGRLGFAISTTLFVLFHFLELFFSEAIFLSLISFFGLLTLFFGILILNHRAILLPLILLIVAIVIGLAHPSASFSEVFWVGASKMRSLLPMLFVIPFVAWVLKQENYVEDTILLMKRQLKSSRTFYGLLIFMTQIISFFLLFGSIVVVYQIATTFFKGKVSPTWEVFKSTAVLRGFSFSSMWVVSMPSFAYTVAVLQADLIHAFIQGLLVGVAGLLLGIVHLHFYEKKQKISLSSEIREVIAKAEENRSTVQNGLRNPIEFAVLFSSLIILTFVANALLPLDLLAVIPFVVIVWVVTYFIVKRRMRALFQEIKQYFSKRITSNAPQWVLLLATGILIVALDTSGLSEAAMQGVYQWSESALGINFLWVLPLIVLMLGFLGVGPLSVTVLIAGIVLSIYLPYEPELIVLAMTLGSALSILLSPIVIPTILLSGVNQKNPFENSVLYNWKFAITFYFLVETYIQIRLLF</sequence>
<feature type="transmembrane region" description="Helical" evidence="1">
    <location>
        <begin position="56"/>
        <end position="79"/>
    </location>
</feature>
<proteinExistence type="predicted"/>